<dbReference type="PANTHER" id="PTHR30024:SF47">
    <property type="entry name" value="TAURINE-BINDING PERIPLASMIC PROTEIN"/>
    <property type="match status" value="1"/>
</dbReference>
<feature type="domain" description="SsuA/THI5-like" evidence="5">
    <location>
        <begin position="53"/>
        <end position="269"/>
    </location>
</feature>
<dbReference type="Proteomes" id="UP001595912">
    <property type="component" value="Unassembled WGS sequence"/>
</dbReference>
<proteinExistence type="inferred from homology"/>
<comment type="caution">
    <text evidence="6">The sequence shown here is derived from an EMBL/GenBank/DDBJ whole genome shotgun (WGS) entry which is preliminary data.</text>
</comment>
<evidence type="ECO:0000256" key="2">
    <source>
        <dbReference type="ARBA" id="ARBA00010742"/>
    </source>
</evidence>
<dbReference type="RefSeq" id="WP_380126801.1">
    <property type="nucleotide sequence ID" value="NZ_JBHSIU010000093.1"/>
</dbReference>
<dbReference type="SUPFAM" id="SSF53850">
    <property type="entry name" value="Periplasmic binding protein-like II"/>
    <property type="match status" value="1"/>
</dbReference>
<dbReference type="Pfam" id="PF09084">
    <property type="entry name" value="NMT1"/>
    <property type="match status" value="1"/>
</dbReference>
<dbReference type="InterPro" id="IPR015168">
    <property type="entry name" value="SsuA/THI5"/>
</dbReference>
<dbReference type="PANTHER" id="PTHR30024">
    <property type="entry name" value="ALIPHATIC SULFONATES-BINDING PROTEIN-RELATED"/>
    <property type="match status" value="1"/>
</dbReference>
<evidence type="ECO:0000256" key="3">
    <source>
        <dbReference type="ARBA" id="ARBA00022729"/>
    </source>
</evidence>
<feature type="signal peptide" evidence="4">
    <location>
        <begin position="1"/>
        <end position="21"/>
    </location>
</feature>
<evidence type="ECO:0000256" key="1">
    <source>
        <dbReference type="ARBA" id="ARBA00004418"/>
    </source>
</evidence>
<keyword evidence="3 4" id="KW-0732">Signal</keyword>
<evidence type="ECO:0000256" key="4">
    <source>
        <dbReference type="SAM" id="SignalP"/>
    </source>
</evidence>
<reference evidence="7" key="1">
    <citation type="journal article" date="2019" name="Int. J. Syst. Evol. Microbiol.">
        <title>The Global Catalogue of Microorganisms (GCM) 10K type strain sequencing project: providing services to taxonomists for standard genome sequencing and annotation.</title>
        <authorList>
            <consortium name="The Broad Institute Genomics Platform"/>
            <consortium name="The Broad Institute Genome Sequencing Center for Infectious Disease"/>
            <person name="Wu L."/>
            <person name="Ma J."/>
        </authorList>
    </citation>
    <scope>NUCLEOTIDE SEQUENCE [LARGE SCALE GENOMIC DNA]</scope>
    <source>
        <strain evidence="7">CGMCC 4.7152</strain>
    </source>
</reference>
<gene>
    <name evidence="6" type="ORF">ACFPIJ_51285</name>
</gene>
<feature type="chain" id="PRO_5047421482" evidence="4">
    <location>
        <begin position="22"/>
        <end position="326"/>
    </location>
</feature>
<evidence type="ECO:0000259" key="5">
    <source>
        <dbReference type="Pfam" id="PF09084"/>
    </source>
</evidence>
<name>A0ABV9WBR6_9ACTN</name>
<keyword evidence="7" id="KW-1185">Reference proteome</keyword>
<organism evidence="6 7">
    <name type="scientific">Dactylosporangium cerinum</name>
    <dbReference type="NCBI Taxonomy" id="1434730"/>
    <lineage>
        <taxon>Bacteria</taxon>
        <taxon>Bacillati</taxon>
        <taxon>Actinomycetota</taxon>
        <taxon>Actinomycetes</taxon>
        <taxon>Micromonosporales</taxon>
        <taxon>Micromonosporaceae</taxon>
        <taxon>Dactylosporangium</taxon>
    </lineage>
</organism>
<comment type="subcellular location">
    <subcellularLocation>
        <location evidence="1">Periplasm</location>
    </subcellularLocation>
</comment>
<dbReference type="Gene3D" id="3.40.190.10">
    <property type="entry name" value="Periplasmic binding protein-like II"/>
    <property type="match status" value="2"/>
</dbReference>
<dbReference type="PROSITE" id="PS51257">
    <property type="entry name" value="PROKAR_LIPOPROTEIN"/>
    <property type="match status" value="1"/>
</dbReference>
<comment type="similarity">
    <text evidence="2">Belongs to the bacterial solute-binding protein SsuA/TauA family.</text>
</comment>
<sequence>MRRLAAIPLSAALLLAAAGCGGNSGTPTPTPAAPGQQQGRPDKVAAGVIAIVDVAPIYLGKQKGFFSGRNIDLDLQTSQGGAAIVPGVVSGQFQFGFSNVTSLILAKSRGLPIKMVSNGVASTGKDGADFGGVLVKADSPIRSAKDLAGRTVAVNTLKNIGDTTVRASVRKAGGDPASVKFVELAFPDQPAALAAGRVDAIWVVEPFVTAAKAQGARLVASNYVDAAPDLTVAAYFTSQELIARNPDLVKRFKEAMAESLAYAAAHPDEVRAVIGTYTQIAADVTVKITLPAWPAEINKASVQTLTDLAVQDKLLDKAPALGDLLP</sequence>
<evidence type="ECO:0000313" key="7">
    <source>
        <dbReference type="Proteomes" id="UP001595912"/>
    </source>
</evidence>
<evidence type="ECO:0000313" key="6">
    <source>
        <dbReference type="EMBL" id="MFC5006192.1"/>
    </source>
</evidence>
<accession>A0ABV9WBR6</accession>
<dbReference type="EMBL" id="JBHSIU010000093">
    <property type="protein sequence ID" value="MFC5006192.1"/>
    <property type="molecule type" value="Genomic_DNA"/>
</dbReference>
<protein>
    <submittedName>
        <fullName evidence="6">ABC transporter substrate-binding protein</fullName>
    </submittedName>
</protein>